<dbReference type="GO" id="GO:0009103">
    <property type="term" value="P:lipopolysaccharide biosynthetic process"/>
    <property type="evidence" value="ECO:0007669"/>
    <property type="project" value="TreeGrafter"/>
</dbReference>
<dbReference type="PANTHER" id="PTHR23028:SF53">
    <property type="entry name" value="ACYL_TRANSF_3 DOMAIN-CONTAINING PROTEIN"/>
    <property type="match status" value="1"/>
</dbReference>
<proteinExistence type="predicted"/>
<dbReference type="Pfam" id="PF01757">
    <property type="entry name" value="Acyl_transf_3"/>
    <property type="match status" value="1"/>
</dbReference>
<name>A0A931H7A5_9BURK</name>
<feature type="transmembrane region" description="Helical" evidence="1">
    <location>
        <begin position="234"/>
        <end position="260"/>
    </location>
</feature>
<reference evidence="3" key="1">
    <citation type="submission" date="2020-11" db="EMBL/GenBank/DDBJ databases">
        <title>Bacterial whole genome sequence for Caenimonas sp. DR4.4.</title>
        <authorList>
            <person name="Le V."/>
            <person name="Ko S.-R."/>
            <person name="Ahn C.-Y."/>
            <person name="Oh H.-M."/>
        </authorList>
    </citation>
    <scope>NUCLEOTIDE SEQUENCE</scope>
    <source>
        <strain evidence="3">DR4.4</strain>
    </source>
</reference>
<feature type="transmembrane region" description="Helical" evidence="1">
    <location>
        <begin position="308"/>
        <end position="331"/>
    </location>
</feature>
<keyword evidence="1" id="KW-0472">Membrane</keyword>
<keyword evidence="4" id="KW-1185">Reference proteome</keyword>
<dbReference type="GO" id="GO:0016020">
    <property type="term" value="C:membrane"/>
    <property type="evidence" value="ECO:0007669"/>
    <property type="project" value="TreeGrafter"/>
</dbReference>
<comment type="caution">
    <text evidence="3">The sequence shown here is derived from an EMBL/GenBank/DDBJ whole genome shotgun (WGS) entry which is preliminary data.</text>
</comment>
<dbReference type="EMBL" id="JADWYS010000001">
    <property type="protein sequence ID" value="MBG9389772.1"/>
    <property type="molecule type" value="Genomic_DNA"/>
</dbReference>
<dbReference type="InterPro" id="IPR050879">
    <property type="entry name" value="Acyltransferase_3"/>
</dbReference>
<dbReference type="Proteomes" id="UP000651050">
    <property type="component" value="Unassembled WGS sequence"/>
</dbReference>
<evidence type="ECO:0000256" key="1">
    <source>
        <dbReference type="SAM" id="Phobius"/>
    </source>
</evidence>
<dbReference type="RefSeq" id="WP_196987548.1">
    <property type="nucleotide sequence ID" value="NZ_JADWYS010000001.1"/>
</dbReference>
<dbReference type="PANTHER" id="PTHR23028">
    <property type="entry name" value="ACETYLTRANSFERASE"/>
    <property type="match status" value="1"/>
</dbReference>
<protein>
    <submittedName>
        <fullName evidence="3">Acyltransferase</fullName>
    </submittedName>
</protein>
<keyword evidence="3" id="KW-0808">Transferase</keyword>
<keyword evidence="1" id="KW-0812">Transmembrane</keyword>
<keyword evidence="3" id="KW-0012">Acyltransferase</keyword>
<feature type="transmembrane region" description="Helical" evidence="1">
    <location>
        <begin position="172"/>
        <end position="187"/>
    </location>
</feature>
<evidence type="ECO:0000313" key="4">
    <source>
        <dbReference type="Proteomes" id="UP000651050"/>
    </source>
</evidence>
<dbReference type="AlphaFoldDB" id="A0A931H7A5"/>
<evidence type="ECO:0000259" key="2">
    <source>
        <dbReference type="Pfam" id="PF01757"/>
    </source>
</evidence>
<organism evidence="3 4">
    <name type="scientific">Caenimonas aquaedulcis</name>
    <dbReference type="NCBI Taxonomy" id="2793270"/>
    <lineage>
        <taxon>Bacteria</taxon>
        <taxon>Pseudomonadati</taxon>
        <taxon>Pseudomonadota</taxon>
        <taxon>Betaproteobacteria</taxon>
        <taxon>Burkholderiales</taxon>
        <taxon>Comamonadaceae</taxon>
        <taxon>Caenimonas</taxon>
    </lineage>
</organism>
<accession>A0A931H7A5</accession>
<keyword evidence="1" id="KW-1133">Transmembrane helix</keyword>
<feature type="transmembrane region" description="Helical" evidence="1">
    <location>
        <begin position="44"/>
        <end position="61"/>
    </location>
</feature>
<feature type="transmembrane region" description="Helical" evidence="1">
    <location>
        <begin position="81"/>
        <end position="99"/>
    </location>
</feature>
<dbReference type="InterPro" id="IPR002656">
    <property type="entry name" value="Acyl_transf_3_dom"/>
</dbReference>
<sequence length="359" mass="39770">MMQPSRHLNNFDFIRLCAALFVLLSHQFALTGLPEPVILDVHSLGGFGVLIFFSVSGYLVAGSWDSDPHLGRFAARRLLRIWPGLAVAVALTVFIWGPLVSPLPWRDYFRHPGVVSYLKNAIFLVRDGLPVFFTGNALPTSVSGPLWTIPLEIKCYVVLALLGAVAGRRMRWLLLVVTLAALARYAVVEPRGDFLMARLGWPLEQRFLLEFGFFFSAGVLIQAFGILNSGKLKMILLLALGAAVACALAQLSFLAIWLALPLAVLAFGVSSTPVVRRAGRFGDLSYGIYIYAFPIQQTLIWRFGQAHAWTTVLAITVILTVAMAWLSWRFVERPALRMKPRTVSEVNPPHHLLHGDRLG</sequence>
<feature type="transmembrane region" description="Helical" evidence="1">
    <location>
        <begin position="207"/>
        <end position="227"/>
    </location>
</feature>
<gene>
    <name evidence="3" type="ORF">I5803_17210</name>
</gene>
<feature type="domain" description="Acyltransferase 3" evidence="2">
    <location>
        <begin position="9"/>
        <end position="327"/>
    </location>
</feature>
<dbReference type="GO" id="GO:0016747">
    <property type="term" value="F:acyltransferase activity, transferring groups other than amino-acyl groups"/>
    <property type="evidence" value="ECO:0007669"/>
    <property type="project" value="InterPro"/>
</dbReference>
<evidence type="ECO:0000313" key="3">
    <source>
        <dbReference type="EMBL" id="MBG9389772.1"/>
    </source>
</evidence>
<feature type="transmembrane region" description="Helical" evidence="1">
    <location>
        <begin position="146"/>
        <end position="165"/>
    </location>
</feature>